<dbReference type="InParanoid" id="C5KKU6"/>
<feature type="non-terminal residue" evidence="1">
    <location>
        <position position="62"/>
    </location>
</feature>
<dbReference type="EMBL" id="GG673763">
    <property type="protein sequence ID" value="EER14907.1"/>
    <property type="molecule type" value="Genomic_DNA"/>
</dbReference>
<dbReference type="AlphaFoldDB" id="C5KKU6"/>
<keyword evidence="2" id="KW-1185">Reference proteome</keyword>
<sequence length="62" mass="7090">SWVRKIAETMAQEYSAPERVRSDKSKWLHRLCGLPCLTVSKCSHAWQHLQNTAPQSPDVVDL</sequence>
<gene>
    <name evidence="1" type="ORF">Pmar_PMAR022074</name>
</gene>
<evidence type="ECO:0000313" key="2">
    <source>
        <dbReference type="Proteomes" id="UP000007800"/>
    </source>
</evidence>
<dbReference type="RefSeq" id="XP_002783111.1">
    <property type="nucleotide sequence ID" value="XM_002783065.1"/>
</dbReference>
<dbReference type="GeneID" id="9061762"/>
<proteinExistence type="predicted"/>
<reference evidence="1 2" key="1">
    <citation type="submission" date="2008-07" db="EMBL/GenBank/DDBJ databases">
        <authorList>
            <person name="El-Sayed N."/>
            <person name="Caler E."/>
            <person name="Inman J."/>
            <person name="Amedeo P."/>
            <person name="Hass B."/>
            <person name="Wortman J."/>
        </authorList>
    </citation>
    <scope>NUCLEOTIDE SEQUENCE [LARGE SCALE GENOMIC DNA]</scope>
    <source>
        <strain evidence="2">ATCC 50983 / TXsc</strain>
    </source>
</reference>
<protein>
    <submittedName>
        <fullName evidence="1">Uncharacterized protein</fullName>
    </submittedName>
</protein>
<name>C5KKU6_PERM5</name>
<dbReference type="Proteomes" id="UP000007800">
    <property type="component" value="Unassembled WGS sequence"/>
</dbReference>
<feature type="non-terminal residue" evidence="1">
    <location>
        <position position="1"/>
    </location>
</feature>
<accession>C5KKU6</accession>
<evidence type="ECO:0000313" key="1">
    <source>
        <dbReference type="EMBL" id="EER14907.1"/>
    </source>
</evidence>
<organism evidence="2">
    <name type="scientific">Perkinsus marinus (strain ATCC 50983 / TXsc)</name>
    <dbReference type="NCBI Taxonomy" id="423536"/>
    <lineage>
        <taxon>Eukaryota</taxon>
        <taxon>Sar</taxon>
        <taxon>Alveolata</taxon>
        <taxon>Perkinsozoa</taxon>
        <taxon>Perkinsea</taxon>
        <taxon>Perkinsida</taxon>
        <taxon>Perkinsidae</taxon>
        <taxon>Perkinsus</taxon>
    </lineage>
</organism>